<keyword evidence="4" id="KW-0809">Transit peptide</keyword>
<dbReference type="SUPFAM" id="SSF101112">
    <property type="entry name" value="Oxygen-evolving enhancer protein 3"/>
    <property type="match status" value="1"/>
</dbReference>
<reference evidence="8 9" key="1">
    <citation type="journal article" date="2015" name="Proc. Natl. Acad. Sci. U.S.A.">
        <title>The resurrection genome of Boea hygrometrica: A blueprint for survival of dehydration.</title>
        <authorList>
            <person name="Xiao L."/>
            <person name="Yang G."/>
            <person name="Zhang L."/>
            <person name="Yang X."/>
            <person name="Zhao S."/>
            <person name="Ji Z."/>
            <person name="Zhou Q."/>
            <person name="Hu M."/>
            <person name="Wang Y."/>
            <person name="Chen M."/>
            <person name="Xu Y."/>
            <person name="Jin H."/>
            <person name="Xiao X."/>
            <person name="Hu G."/>
            <person name="Bao F."/>
            <person name="Hu Y."/>
            <person name="Wan P."/>
            <person name="Li L."/>
            <person name="Deng X."/>
            <person name="Kuang T."/>
            <person name="Xiang C."/>
            <person name="Zhu J.K."/>
            <person name="Oliver M.J."/>
            <person name="He Y."/>
        </authorList>
    </citation>
    <scope>NUCLEOTIDE SEQUENCE [LARGE SCALE GENOMIC DNA]</scope>
    <source>
        <strain evidence="9">cv. XS01</strain>
    </source>
</reference>
<keyword evidence="2" id="KW-0150">Chloroplast</keyword>
<dbReference type="GO" id="GO:0009654">
    <property type="term" value="C:photosystem II oxygen evolving complex"/>
    <property type="evidence" value="ECO:0007669"/>
    <property type="project" value="InterPro"/>
</dbReference>
<dbReference type="GO" id="GO:0019898">
    <property type="term" value="C:extrinsic component of membrane"/>
    <property type="evidence" value="ECO:0007669"/>
    <property type="project" value="InterPro"/>
</dbReference>
<dbReference type="InterPro" id="IPR023222">
    <property type="entry name" value="PsbQ-like_dom_sf"/>
</dbReference>
<dbReference type="OrthoDB" id="667835at2759"/>
<comment type="similarity">
    <text evidence="7">Belongs to the PsbQ family.</text>
</comment>
<accession>A0A2Z7A1K7</accession>
<evidence type="ECO:0000256" key="5">
    <source>
        <dbReference type="ARBA" id="ARBA00023078"/>
    </source>
</evidence>
<dbReference type="AlphaFoldDB" id="A0A2Z7A1K7"/>
<dbReference type="Pfam" id="PF05757">
    <property type="entry name" value="PsbQ"/>
    <property type="match status" value="1"/>
</dbReference>
<evidence type="ECO:0000256" key="3">
    <source>
        <dbReference type="ARBA" id="ARBA00022640"/>
    </source>
</evidence>
<proteinExistence type="inferred from homology"/>
<dbReference type="EMBL" id="KV020104">
    <property type="protein sequence ID" value="KZV15376.1"/>
    <property type="molecule type" value="Genomic_DNA"/>
</dbReference>
<keyword evidence="3" id="KW-0934">Plastid</keyword>
<dbReference type="FunFam" id="1.20.120.290:FF:000004">
    <property type="entry name" value="Oxygen-evolving enhancer protein 3"/>
    <property type="match status" value="1"/>
</dbReference>
<dbReference type="GO" id="GO:0009767">
    <property type="term" value="P:photosynthetic electron transport chain"/>
    <property type="evidence" value="ECO:0007669"/>
    <property type="project" value="TreeGrafter"/>
</dbReference>
<dbReference type="InterPro" id="IPR054099">
    <property type="entry name" value="PSII_PsbQ_pln"/>
</dbReference>
<dbReference type="InterPro" id="IPR008797">
    <property type="entry name" value="PSII_PsbQ"/>
</dbReference>
<dbReference type="PANTHER" id="PTHR33399:SF6">
    <property type="entry name" value="PSBQ-LIKE PROTEIN 3, CHLOROPLASTIC"/>
    <property type="match status" value="1"/>
</dbReference>
<evidence type="ECO:0000256" key="2">
    <source>
        <dbReference type="ARBA" id="ARBA00022528"/>
    </source>
</evidence>
<evidence type="ECO:0000256" key="4">
    <source>
        <dbReference type="ARBA" id="ARBA00022946"/>
    </source>
</evidence>
<evidence type="ECO:0000256" key="1">
    <source>
        <dbReference type="ARBA" id="ARBA00004334"/>
    </source>
</evidence>
<dbReference type="PANTHER" id="PTHR33399">
    <property type="entry name" value="OXYGEN-EVOLVING ENHANCER PROTEIN 3-1, CHLOROPLASTIC"/>
    <property type="match status" value="1"/>
</dbReference>
<keyword evidence="9" id="KW-1185">Reference proteome</keyword>
<evidence type="ECO:0000313" key="9">
    <source>
        <dbReference type="Proteomes" id="UP000250235"/>
    </source>
</evidence>
<dbReference type="GO" id="GO:0005509">
    <property type="term" value="F:calcium ion binding"/>
    <property type="evidence" value="ECO:0007669"/>
    <property type="project" value="InterPro"/>
</dbReference>
<evidence type="ECO:0000256" key="7">
    <source>
        <dbReference type="ARBA" id="ARBA00035649"/>
    </source>
</evidence>
<evidence type="ECO:0000256" key="6">
    <source>
        <dbReference type="ARBA" id="ARBA00023136"/>
    </source>
</evidence>
<gene>
    <name evidence="8" type="ORF">F511_20361</name>
</gene>
<keyword evidence="6" id="KW-0472">Membrane</keyword>
<comment type="subcellular location">
    <subcellularLocation>
        <location evidence="1">Plastid</location>
        <location evidence="1">Chloroplast thylakoid membrane</location>
    </subcellularLocation>
</comment>
<protein>
    <submittedName>
        <fullName evidence="8">Calcium ion binding protein isoform 1</fullName>
    </submittedName>
</protein>
<name>A0A2Z7A1K7_9LAMI</name>
<dbReference type="Gene3D" id="1.20.120.290">
    <property type="entry name" value="Oxygen-evolving enhancer protein 3 (PsbQ), four-helix up-down bundle"/>
    <property type="match status" value="1"/>
</dbReference>
<keyword evidence="5" id="KW-0793">Thylakoid</keyword>
<dbReference type="GO" id="GO:0009535">
    <property type="term" value="C:chloroplast thylakoid membrane"/>
    <property type="evidence" value="ECO:0007669"/>
    <property type="project" value="UniProtKB-SubCell"/>
</dbReference>
<organism evidence="8 9">
    <name type="scientific">Dorcoceras hygrometricum</name>
    <dbReference type="NCBI Taxonomy" id="472368"/>
    <lineage>
        <taxon>Eukaryota</taxon>
        <taxon>Viridiplantae</taxon>
        <taxon>Streptophyta</taxon>
        <taxon>Embryophyta</taxon>
        <taxon>Tracheophyta</taxon>
        <taxon>Spermatophyta</taxon>
        <taxon>Magnoliopsida</taxon>
        <taxon>eudicotyledons</taxon>
        <taxon>Gunneridae</taxon>
        <taxon>Pentapetalae</taxon>
        <taxon>asterids</taxon>
        <taxon>lamiids</taxon>
        <taxon>Lamiales</taxon>
        <taxon>Gesneriaceae</taxon>
        <taxon>Didymocarpoideae</taxon>
        <taxon>Trichosporeae</taxon>
        <taxon>Loxocarpinae</taxon>
        <taxon>Dorcoceras</taxon>
    </lineage>
</organism>
<dbReference type="Proteomes" id="UP000250235">
    <property type="component" value="Unassembled WGS sequence"/>
</dbReference>
<evidence type="ECO:0000313" key="8">
    <source>
        <dbReference type="EMBL" id="KZV15376.1"/>
    </source>
</evidence>
<sequence length="176" mass="20016">MISLTKPCHHPSLPSSFQKLDYPLKPNYQIPSNAHPTRRSILLNILITTPTSIILAKSATALELRFTVPDQTLEEAENIIPIHAQSLLKVKDLLMVEAWVEAQKALRKSSSYLKQDLYTIIQGKPAKERPQLRKLYAALFNAVTMLDYAARDEDRVLVWDYWSTICSSLDLILSKI</sequence>